<dbReference type="PANTHER" id="PTHR46235:SF13">
    <property type="entry name" value="EDM2-LIKE PROTEIN1"/>
    <property type="match status" value="1"/>
</dbReference>
<dbReference type="Pfam" id="PF26055">
    <property type="entry name" value="Mtase_EDM2"/>
    <property type="match status" value="1"/>
</dbReference>
<evidence type="ECO:0000256" key="4">
    <source>
        <dbReference type="ARBA" id="ARBA00022833"/>
    </source>
</evidence>
<sequence length="773" mass="87694">MDLTQSHTPNSETQLGSESSHTSNLIGSSVATTPSQSCPATPTKSMETTGVDPRGLPPLPPLKKRKNSRESPWNPGASGKSVWNHLTGAFSSFEFEPSENDVLNHVQMISEASKRDKDLATSEYLLTLMENSGGNKAFHKDVQTTKNSQLIGDGEGEEDNELYDHVCAICDNGGEILCCEGRCLRSFHATRDAGADSLCETLDYSVAQVKAMPTFLCRNCKYQQHQCFACGRLGFSDKSSSTEVFPCVSATCGHFYHPKCVAKLLHPHNKEMRAELCEKIAAGESFACPVHKCIVCKKGEDRKVDDLRFALCRRCPKAYHKKCLPSGIYFETKNDRDILQRAWNGLLPNRILIYCLDHEIQRELGTPFRDHLKFPDAEGEKEQQKTGEPSSKEKVVASRRIMVSHNSTIQGHRKFLKQVYKGSNSVKISDSAEKIKKRCVQQQFDALNKQNTTEPVGKPLKEKIQSVTYRSSTEVKRKSSIDLVKDPLKSKWQKLASGKIRKRFLEKSVMTKENSSEFVLTADMEKRIRAVMIDSTASFSEDEVIRRQKVQGTDAYHSDLWTEKITEGKVECSVNSKLSVYLSPFLHGMRYTSFGRHFTKVDKLKEGEDDRMHFIVQIVNRLHFYVQSGDINDFSFEKRDWMKVEPEELPNGSQLVKQHFVSHTSVCRFTRLDEKDVAYDLIWEDDEVPSGRSFCLPGSVDVHDKQLEDWNLKPPPLYLWSRPDWTARHRVIAQENGHISKEQLEMHVEGNNAKNYLMMEDCSLGLHSLASTW</sequence>
<protein>
    <recommendedName>
        <fullName evidence="6">Zinc finger PHD-type domain-containing protein</fullName>
    </recommendedName>
</protein>
<evidence type="ECO:0000256" key="3">
    <source>
        <dbReference type="ARBA" id="ARBA00022771"/>
    </source>
</evidence>
<dbReference type="GO" id="GO:0008270">
    <property type="term" value="F:zinc ion binding"/>
    <property type="evidence" value="ECO:0007669"/>
    <property type="project" value="UniProtKB-KW"/>
</dbReference>
<keyword evidence="3" id="KW-0863">Zinc-finger</keyword>
<evidence type="ECO:0000313" key="7">
    <source>
        <dbReference type="EMBL" id="KAB1200501.1"/>
    </source>
</evidence>
<reference evidence="7 8" key="1">
    <citation type="journal article" date="2019" name="Plant Biotechnol. J.">
        <title>The red bayberry genome and genetic basis of sex determination.</title>
        <authorList>
            <person name="Jia H.M."/>
            <person name="Jia H.J."/>
            <person name="Cai Q.L."/>
            <person name="Wang Y."/>
            <person name="Zhao H.B."/>
            <person name="Yang W.F."/>
            <person name="Wang G.Y."/>
            <person name="Li Y.H."/>
            <person name="Zhan D.L."/>
            <person name="Shen Y.T."/>
            <person name="Niu Q.F."/>
            <person name="Chang L."/>
            <person name="Qiu J."/>
            <person name="Zhao L."/>
            <person name="Xie H.B."/>
            <person name="Fu W.Y."/>
            <person name="Jin J."/>
            <person name="Li X.W."/>
            <person name="Jiao Y."/>
            <person name="Zhou C.C."/>
            <person name="Tu T."/>
            <person name="Chai C.Y."/>
            <person name="Gao J.L."/>
            <person name="Fan L.J."/>
            <person name="van de Weg E."/>
            <person name="Wang J.Y."/>
            <person name="Gao Z.S."/>
        </authorList>
    </citation>
    <scope>NUCLEOTIDE SEQUENCE [LARGE SCALE GENOMIC DNA]</scope>
    <source>
        <tissue evidence="7">Leaves</tissue>
    </source>
</reference>
<evidence type="ECO:0000259" key="6">
    <source>
        <dbReference type="SMART" id="SM00249"/>
    </source>
</evidence>
<dbReference type="InterPro" id="IPR055197">
    <property type="entry name" value="PHDvar_NSD"/>
</dbReference>
<dbReference type="InterPro" id="IPR001965">
    <property type="entry name" value="Znf_PHD"/>
</dbReference>
<evidence type="ECO:0000256" key="2">
    <source>
        <dbReference type="ARBA" id="ARBA00022737"/>
    </source>
</evidence>
<feature type="domain" description="Zinc finger PHD-type" evidence="6">
    <location>
        <begin position="293"/>
        <end position="359"/>
    </location>
</feature>
<dbReference type="PANTHER" id="PTHR46235">
    <property type="entry name" value="PHD FINGER-CONTAINING PROTEIN DDB_G0268158"/>
    <property type="match status" value="1"/>
</dbReference>
<dbReference type="Pfam" id="PF23004">
    <property type="entry name" value="PHDvar_NSD"/>
    <property type="match status" value="1"/>
</dbReference>
<dbReference type="SMART" id="SM00249">
    <property type="entry name" value="PHD"/>
    <property type="match status" value="3"/>
</dbReference>
<dbReference type="CDD" id="cd15565">
    <property type="entry name" value="PHD2_NSD"/>
    <property type="match status" value="1"/>
</dbReference>
<dbReference type="InterPro" id="IPR058939">
    <property type="entry name" value="Mtase_EDM2"/>
</dbReference>
<keyword evidence="8" id="KW-1185">Reference proteome</keyword>
<dbReference type="OrthoDB" id="21264at2759"/>
<comment type="caution">
    <text evidence="7">The sequence shown here is derived from an EMBL/GenBank/DDBJ whole genome shotgun (WGS) entry which is preliminary data.</text>
</comment>
<accession>A0A6A1UJS0</accession>
<dbReference type="InterPro" id="IPR055198">
    <property type="entry name" value="NSD_PHD"/>
</dbReference>
<feature type="region of interest" description="Disordered" evidence="5">
    <location>
        <begin position="1"/>
        <end position="81"/>
    </location>
</feature>
<feature type="domain" description="Zinc finger PHD-type" evidence="6">
    <location>
        <begin position="166"/>
        <end position="221"/>
    </location>
</feature>
<feature type="compositionally biased region" description="Polar residues" evidence="5">
    <location>
        <begin position="1"/>
        <end position="48"/>
    </location>
</feature>
<organism evidence="7 8">
    <name type="scientific">Morella rubra</name>
    <name type="common">Chinese bayberry</name>
    <dbReference type="NCBI Taxonomy" id="262757"/>
    <lineage>
        <taxon>Eukaryota</taxon>
        <taxon>Viridiplantae</taxon>
        <taxon>Streptophyta</taxon>
        <taxon>Embryophyta</taxon>
        <taxon>Tracheophyta</taxon>
        <taxon>Spermatophyta</taxon>
        <taxon>Magnoliopsida</taxon>
        <taxon>eudicotyledons</taxon>
        <taxon>Gunneridae</taxon>
        <taxon>Pentapetalae</taxon>
        <taxon>rosids</taxon>
        <taxon>fabids</taxon>
        <taxon>Fagales</taxon>
        <taxon>Myricaceae</taxon>
        <taxon>Morella</taxon>
    </lineage>
</organism>
<dbReference type="InterPro" id="IPR013083">
    <property type="entry name" value="Znf_RING/FYVE/PHD"/>
</dbReference>
<dbReference type="CDD" id="cd15566">
    <property type="entry name" value="PHD3_NSD"/>
    <property type="match status" value="1"/>
</dbReference>
<dbReference type="GO" id="GO:0006338">
    <property type="term" value="P:chromatin remodeling"/>
    <property type="evidence" value="ECO:0007669"/>
    <property type="project" value="UniProtKB-ARBA"/>
</dbReference>
<feature type="region of interest" description="Disordered" evidence="5">
    <location>
        <begin position="371"/>
        <end position="396"/>
    </location>
</feature>
<feature type="domain" description="Zinc finger PHD-type" evidence="6">
    <location>
        <begin position="226"/>
        <end position="292"/>
    </location>
</feature>
<dbReference type="AlphaFoldDB" id="A0A6A1UJS0"/>
<dbReference type="Gene3D" id="3.30.40.10">
    <property type="entry name" value="Zinc/RING finger domain, C3HC4 (zinc finger)"/>
    <property type="match status" value="2"/>
</dbReference>
<keyword evidence="2" id="KW-0677">Repeat</keyword>
<evidence type="ECO:0000313" key="8">
    <source>
        <dbReference type="Proteomes" id="UP000516437"/>
    </source>
</evidence>
<keyword evidence="1" id="KW-0479">Metal-binding</keyword>
<dbReference type="EMBL" id="RXIC02000155">
    <property type="protein sequence ID" value="KAB1200501.1"/>
    <property type="molecule type" value="Genomic_DNA"/>
</dbReference>
<evidence type="ECO:0000256" key="1">
    <source>
        <dbReference type="ARBA" id="ARBA00022723"/>
    </source>
</evidence>
<dbReference type="Pfam" id="PF22908">
    <property type="entry name" value="PHD_NSD"/>
    <property type="match status" value="1"/>
</dbReference>
<keyword evidence="4" id="KW-0862">Zinc</keyword>
<name>A0A6A1UJS0_9ROSI</name>
<gene>
    <name evidence="7" type="ORF">CJ030_MR0G007040</name>
</gene>
<proteinExistence type="predicted"/>
<evidence type="ECO:0000256" key="5">
    <source>
        <dbReference type="SAM" id="MobiDB-lite"/>
    </source>
</evidence>
<dbReference type="Proteomes" id="UP000516437">
    <property type="component" value="Unassembled WGS sequence"/>
</dbReference>